<protein>
    <submittedName>
        <fullName evidence="1">Uncharacterized protein</fullName>
    </submittedName>
</protein>
<evidence type="ECO:0000313" key="1">
    <source>
        <dbReference type="EMBL" id="GBB86206.1"/>
    </source>
</evidence>
<accession>A0A2Z6R0P0</accession>
<sequence>MLQLQIFFGLDEQVVSTFSTESPEYMPFKPSGSRTVTFNQSLLSSPFTLFKLLKQDSKSQLMPINNGKKLKQKETDNTFKNSNIIITRYYPQEKEQAQLLDLIIYDILAK</sequence>
<name>A0A2Z6R0P0_9GLOM</name>
<dbReference type="EMBL" id="BEXD01000296">
    <property type="protein sequence ID" value="GBB86206.1"/>
    <property type="molecule type" value="Genomic_DNA"/>
</dbReference>
<proteinExistence type="predicted"/>
<gene>
    <name evidence="1" type="ORF">RclHR1_12640006</name>
</gene>
<keyword evidence="2" id="KW-1185">Reference proteome</keyword>
<organism evidence="1 2">
    <name type="scientific">Rhizophagus clarus</name>
    <dbReference type="NCBI Taxonomy" id="94130"/>
    <lineage>
        <taxon>Eukaryota</taxon>
        <taxon>Fungi</taxon>
        <taxon>Fungi incertae sedis</taxon>
        <taxon>Mucoromycota</taxon>
        <taxon>Glomeromycotina</taxon>
        <taxon>Glomeromycetes</taxon>
        <taxon>Glomerales</taxon>
        <taxon>Glomeraceae</taxon>
        <taxon>Rhizophagus</taxon>
    </lineage>
</organism>
<dbReference type="AlphaFoldDB" id="A0A2Z6R0P0"/>
<evidence type="ECO:0000313" key="2">
    <source>
        <dbReference type="Proteomes" id="UP000247702"/>
    </source>
</evidence>
<dbReference type="Proteomes" id="UP000247702">
    <property type="component" value="Unassembled WGS sequence"/>
</dbReference>
<comment type="caution">
    <text evidence="1">The sequence shown here is derived from an EMBL/GenBank/DDBJ whole genome shotgun (WGS) entry which is preliminary data.</text>
</comment>
<reference evidence="1 2" key="1">
    <citation type="submission" date="2017-11" db="EMBL/GenBank/DDBJ databases">
        <title>The genome of Rhizophagus clarus HR1 reveals common genetic basis of auxotrophy among arbuscular mycorrhizal fungi.</title>
        <authorList>
            <person name="Kobayashi Y."/>
        </authorList>
    </citation>
    <scope>NUCLEOTIDE SEQUENCE [LARGE SCALE GENOMIC DNA]</scope>
    <source>
        <strain evidence="1 2">HR1</strain>
    </source>
</reference>